<evidence type="ECO:0000259" key="5">
    <source>
        <dbReference type="Pfam" id="PF00551"/>
    </source>
</evidence>
<accession>A0A382JXM1</accession>
<evidence type="ECO:0000256" key="2">
    <source>
        <dbReference type="ARBA" id="ARBA00012254"/>
    </source>
</evidence>
<dbReference type="Gene3D" id="3.40.50.12230">
    <property type="match status" value="1"/>
</dbReference>
<name>A0A382JXM1_9ZZZZ</name>
<dbReference type="PANTHER" id="PTHR43369">
    <property type="entry name" value="PHOSPHORIBOSYLGLYCINAMIDE FORMYLTRANSFERASE"/>
    <property type="match status" value="1"/>
</dbReference>
<dbReference type="EC" id="2.1.2.2" evidence="2"/>
<dbReference type="EMBL" id="UINC01077273">
    <property type="protein sequence ID" value="SVC17254.1"/>
    <property type="molecule type" value="Genomic_DNA"/>
</dbReference>
<dbReference type="PANTHER" id="PTHR43369:SF2">
    <property type="entry name" value="PHOSPHORIBOSYLGLYCINAMIDE FORMYLTRANSFERASE"/>
    <property type="match status" value="1"/>
</dbReference>
<evidence type="ECO:0000256" key="3">
    <source>
        <dbReference type="ARBA" id="ARBA00022679"/>
    </source>
</evidence>
<dbReference type="InterPro" id="IPR036477">
    <property type="entry name" value="Formyl_transf_N_sf"/>
</dbReference>
<proteinExistence type="predicted"/>
<gene>
    <name evidence="6" type="ORF">METZ01_LOCUS270108</name>
</gene>
<feature type="non-terminal residue" evidence="6">
    <location>
        <position position="1"/>
    </location>
</feature>
<sequence length="258" mass="28276">NLVELKPDLVVVGGGWPELLPPEVIDLAPLGAINTHPSLLPAYRGTDVHRWQIRDGVSVSGITVHYLDRDFDTGPVLGQVEVEIRPGDTPQDLSRRTSQAAGPLVLSVLDRIARAAPQRVEVSTQPVGGSDLFPRWPWADDDFIAIDPGGSAREVERLVLACSQESFRHDGPWIQIGSRQFVVRTAEIRAPVAEVQPGTLVIRGGWPVLQCGDEAVILRRLQERGPLPMRSRSVSGRRFARNVIGRSNYISLTEGNGR</sequence>
<dbReference type="GO" id="GO:0005737">
    <property type="term" value="C:cytoplasm"/>
    <property type="evidence" value="ECO:0007669"/>
    <property type="project" value="TreeGrafter"/>
</dbReference>
<comment type="pathway">
    <text evidence="1">Purine metabolism; IMP biosynthesis via de novo pathway; N(2)-formyl-N(1)-(5-phospho-D-ribosyl)glycinamide from N(1)-(5-phospho-D-ribosyl)glycinamide (10-formyl THF route): step 1/1.</text>
</comment>
<keyword evidence="3" id="KW-0808">Transferase</keyword>
<reference evidence="6" key="1">
    <citation type="submission" date="2018-05" db="EMBL/GenBank/DDBJ databases">
        <authorList>
            <person name="Lanie J.A."/>
            <person name="Ng W.-L."/>
            <person name="Kazmierczak K.M."/>
            <person name="Andrzejewski T.M."/>
            <person name="Davidsen T.M."/>
            <person name="Wayne K.J."/>
            <person name="Tettelin H."/>
            <person name="Glass J.I."/>
            <person name="Rusch D."/>
            <person name="Podicherti R."/>
            <person name="Tsui H.-C.T."/>
            <person name="Winkler M.E."/>
        </authorList>
    </citation>
    <scope>NUCLEOTIDE SEQUENCE</scope>
</reference>
<dbReference type="SUPFAM" id="SSF53328">
    <property type="entry name" value="Formyltransferase"/>
    <property type="match status" value="1"/>
</dbReference>
<dbReference type="Pfam" id="PF00551">
    <property type="entry name" value="Formyl_trans_N"/>
    <property type="match status" value="1"/>
</dbReference>
<dbReference type="GO" id="GO:0006189">
    <property type="term" value="P:'de novo' IMP biosynthetic process"/>
    <property type="evidence" value="ECO:0007669"/>
    <property type="project" value="TreeGrafter"/>
</dbReference>
<dbReference type="InterPro" id="IPR002376">
    <property type="entry name" value="Formyl_transf_N"/>
</dbReference>
<feature type="domain" description="Formyl transferase N-terminal" evidence="5">
    <location>
        <begin position="3"/>
        <end position="107"/>
    </location>
</feature>
<protein>
    <recommendedName>
        <fullName evidence="2">phosphoribosylglycinamide formyltransferase 1</fullName>
        <ecNumber evidence="2">2.1.2.2</ecNumber>
    </recommendedName>
</protein>
<dbReference type="SUPFAM" id="SSF50486">
    <property type="entry name" value="FMT C-terminal domain-like"/>
    <property type="match status" value="1"/>
</dbReference>
<dbReference type="InterPro" id="IPR011034">
    <property type="entry name" value="Formyl_transferase-like_C_sf"/>
</dbReference>
<dbReference type="AlphaFoldDB" id="A0A382JXM1"/>
<evidence type="ECO:0000313" key="6">
    <source>
        <dbReference type="EMBL" id="SVC17254.1"/>
    </source>
</evidence>
<keyword evidence="4" id="KW-0658">Purine biosynthesis</keyword>
<evidence type="ECO:0000256" key="4">
    <source>
        <dbReference type="ARBA" id="ARBA00022755"/>
    </source>
</evidence>
<dbReference type="CDD" id="cd08369">
    <property type="entry name" value="FMT_core"/>
    <property type="match status" value="1"/>
</dbReference>
<organism evidence="6">
    <name type="scientific">marine metagenome</name>
    <dbReference type="NCBI Taxonomy" id="408172"/>
    <lineage>
        <taxon>unclassified sequences</taxon>
        <taxon>metagenomes</taxon>
        <taxon>ecological metagenomes</taxon>
    </lineage>
</organism>
<dbReference type="GO" id="GO:0004644">
    <property type="term" value="F:phosphoribosylglycinamide formyltransferase activity"/>
    <property type="evidence" value="ECO:0007669"/>
    <property type="project" value="UniProtKB-EC"/>
</dbReference>
<evidence type="ECO:0000256" key="1">
    <source>
        <dbReference type="ARBA" id="ARBA00005054"/>
    </source>
</evidence>